<proteinExistence type="predicted"/>
<evidence type="ECO:0000313" key="4">
    <source>
        <dbReference type="Proteomes" id="UP000636458"/>
    </source>
</evidence>
<evidence type="ECO:0000256" key="1">
    <source>
        <dbReference type="SAM" id="Phobius"/>
    </source>
</evidence>
<dbReference type="Proteomes" id="UP000636458">
    <property type="component" value="Unassembled WGS sequence"/>
</dbReference>
<name>A0A934W406_9MICO</name>
<keyword evidence="1" id="KW-1133">Transmembrane helix</keyword>
<comment type="caution">
    <text evidence="2">The sequence shown here is derived from an EMBL/GenBank/DDBJ whole genome shotgun (WGS) entry which is preliminary data.</text>
</comment>
<keyword evidence="4" id="KW-1185">Reference proteome</keyword>
<feature type="transmembrane region" description="Helical" evidence="1">
    <location>
        <begin position="45"/>
        <end position="73"/>
    </location>
</feature>
<reference evidence="2" key="1">
    <citation type="submission" date="2021-01" db="EMBL/GenBank/DDBJ databases">
        <title>Lacisediminihabitans sp. nov. strain G11-30, isolated from Antarctic Soil.</title>
        <authorList>
            <person name="Li J."/>
        </authorList>
    </citation>
    <scope>NUCLEOTIDE SEQUENCE</scope>
    <source>
        <strain evidence="2">G11-30</strain>
    </source>
</reference>
<organism evidence="2 4">
    <name type="scientific">Lacisediminihabitans changchengi</name>
    <dbReference type="NCBI Taxonomy" id="2787634"/>
    <lineage>
        <taxon>Bacteria</taxon>
        <taxon>Bacillati</taxon>
        <taxon>Actinomycetota</taxon>
        <taxon>Actinomycetes</taxon>
        <taxon>Micrococcales</taxon>
        <taxon>Microbacteriaceae</taxon>
        <taxon>Lacisediminihabitans</taxon>
    </lineage>
</organism>
<evidence type="ECO:0000313" key="3">
    <source>
        <dbReference type="EMBL" id="MBK4347867.1"/>
    </source>
</evidence>
<keyword evidence="1" id="KW-0472">Membrane</keyword>
<keyword evidence="1" id="KW-0812">Transmembrane</keyword>
<feature type="transmembrane region" description="Helical" evidence="1">
    <location>
        <begin position="85"/>
        <end position="105"/>
    </location>
</feature>
<accession>A0A934W406</accession>
<dbReference type="EMBL" id="JAEPES010000001">
    <property type="protein sequence ID" value="MBK4347010.1"/>
    <property type="molecule type" value="Genomic_DNA"/>
</dbReference>
<dbReference type="RefSeq" id="WP_200555281.1">
    <property type="nucleotide sequence ID" value="NZ_JAEPES010000001.1"/>
</dbReference>
<dbReference type="EMBL" id="JAEPES010000003">
    <property type="protein sequence ID" value="MBK4347867.1"/>
    <property type="molecule type" value="Genomic_DNA"/>
</dbReference>
<feature type="transmembrane region" description="Helical" evidence="1">
    <location>
        <begin position="12"/>
        <end position="39"/>
    </location>
</feature>
<sequence length="145" mass="15073">MAENLDKTARPGSTIFLTSFCAIAAGALVGLIVGATFAYPSGFALWLAAIGAGVGAFTGAISFFAGLVAFQLARRRALADPVRQMIVVAVSALAATLTVLGICLTTRAIDFAGILVITFVLSAVLALIGYRLLKNRLTVDQLKIR</sequence>
<feature type="transmembrane region" description="Helical" evidence="1">
    <location>
        <begin position="111"/>
        <end position="133"/>
    </location>
</feature>
<gene>
    <name evidence="2" type="ORF">IV501_05130</name>
    <name evidence="3" type="ORF">IV501_09495</name>
</gene>
<protein>
    <submittedName>
        <fullName evidence="2">Uncharacterized protein</fullName>
    </submittedName>
</protein>
<evidence type="ECO:0000313" key="2">
    <source>
        <dbReference type="EMBL" id="MBK4347010.1"/>
    </source>
</evidence>
<dbReference type="AlphaFoldDB" id="A0A934W406"/>